<evidence type="ECO:0000313" key="4">
    <source>
        <dbReference type="EMBL" id="RFU61824.1"/>
    </source>
</evidence>
<comment type="caution">
    <text evidence="4">The sequence shown here is derived from an EMBL/GenBank/DDBJ whole genome shotgun (WGS) entry which is preliminary data.</text>
</comment>
<organism evidence="4 5">
    <name type="scientific">Peribacillus glennii</name>
    <dbReference type="NCBI Taxonomy" id="2303991"/>
    <lineage>
        <taxon>Bacteria</taxon>
        <taxon>Bacillati</taxon>
        <taxon>Bacillota</taxon>
        <taxon>Bacilli</taxon>
        <taxon>Bacillales</taxon>
        <taxon>Bacillaceae</taxon>
        <taxon>Peribacillus</taxon>
    </lineage>
</organism>
<dbReference type="AlphaFoldDB" id="A0A372L8S8"/>
<dbReference type="PANTHER" id="PTHR32089">
    <property type="entry name" value="METHYL-ACCEPTING CHEMOTAXIS PROTEIN MCPB"/>
    <property type="match status" value="1"/>
</dbReference>
<protein>
    <submittedName>
        <fullName evidence="4">Chemotaxis protein</fullName>
    </submittedName>
</protein>
<name>A0A372L8S8_9BACI</name>
<sequence>MICLHNYQKNGDSIMKSLLDGPHDINPDQELHPRIAAFMEVAPLLKDLFPQDFTIGVSDREKLLLGVGSKTIPPLETGYILHQGDGMYEAVQYGKVQQTILPKEIFGFPVQANAIPISDEKGNVIGAVGVASSLEQYNNLFDIASKLSVAVEQVTATIQELAGSVTSFSETMHFISEQSNSVLESVQEIEKVAKMVREVSDHSQILGLNASIEAARAGDYGKGFSVVAQEIRKMAGNSKEHTETIRSTVLKIDGLISQLHKSVSKSNSESESQSAALEELAATMQEINHNANSLAEYAEKIIKSEI</sequence>
<keyword evidence="1 2" id="KW-0807">Transducer</keyword>
<dbReference type="Gene3D" id="1.10.287.950">
    <property type="entry name" value="Methyl-accepting chemotaxis protein"/>
    <property type="match status" value="1"/>
</dbReference>
<keyword evidence="5" id="KW-1185">Reference proteome</keyword>
<dbReference type="GO" id="GO:0016020">
    <property type="term" value="C:membrane"/>
    <property type="evidence" value="ECO:0007669"/>
    <property type="project" value="InterPro"/>
</dbReference>
<reference evidence="4 5" key="1">
    <citation type="submission" date="2018-08" db="EMBL/GenBank/DDBJ databases">
        <title>Bacillus chawlae sp. nov., Bacillus glennii sp. nov., and Bacillus saganii sp. nov. Isolated from the Vehicle Assembly Building at Kennedy Space Center where the Viking Spacecraft were Assembled.</title>
        <authorList>
            <person name="Seuylemezian A."/>
            <person name="Vaishampayan P."/>
        </authorList>
    </citation>
    <scope>NUCLEOTIDE SEQUENCE [LARGE SCALE GENOMIC DNA]</scope>
    <source>
        <strain evidence="4 5">V44-8</strain>
    </source>
</reference>
<evidence type="ECO:0000259" key="3">
    <source>
        <dbReference type="PROSITE" id="PS50111"/>
    </source>
</evidence>
<evidence type="ECO:0000256" key="1">
    <source>
        <dbReference type="ARBA" id="ARBA00023224"/>
    </source>
</evidence>
<evidence type="ECO:0000313" key="5">
    <source>
        <dbReference type="Proteomes" id="UP000262939"/>
    </source>
</evidence>
<dbReference type="PANTHER" id="PTHR32089:SF112">
    <property type="entry name" value="LYSOZYME-LIKE PROTEIN-RELATED"/>
    <property type="match status" value="1"/>
</dbReference>
<feature type="domain" description="Methyl-accepting transducer" evidence="3">
    <location>
        <begin position="130"/>
        <end position="306"/>
    </location>
</feature>
<dbReference type="InterPro" id="IPR029151">
    <property type="entry name" value="Sensor-like_sf"/>
</dbReference>
<evidence type="ECO:0000256" key="2">
    <source>
        <dbReference type="PROSITE-ProRule" id="PRU00284"/>
    </source>
</evidence>
<dbReference type="SUPFAM" id="SSF103190">
    <property type="entry name" value="Sensory domain-like"/>
    <property type="match status" value="1"/>
</dbReference>
<proteinExistence type="predicted"/>
<dbReference type="SMART" id="SM00283">
    <property type="entry name" value="MA"/>
    <property type="match status" value="1"/>
</dbReference>
<dbReference type="EMBL" id="QVTD01000012">
    <property type="protein sequence ID" value="RFU61824.1"/>
    <property type="molecule type" value="Genomic_DNA"/>
</dbReference>
<dbReference type="InterPro" id="IPR004089">
    <property type="entry name" value="MCPsignal_dom"/>
</dbReference>
<dbReference type="GO" id="GO:0007165">
    <property type="term" value="P:signal transduction"/>
    <property type="evidence" value="ECO:0007669"/>
    <property type="project" value="UniProtKB-KW"/>
</dbReference>
<accession>A0A372L8S8</accession>
<gene>
    <name evidence="4" type="ORF">D0466_16965</name>
</gene>
<dbReference type="Pfam" id="PF00015">
    <property type="entry name" value="MCPsignal"/>
    <property type="match status" value="1"/>
</dbReference>
<dbReference type="SUPFAM" id="SSF58104">
    <property type="entry name" value="Methyl-accepting chemotaxis protein (MCP) signaling domain"/>
    <property type="match status" value="1"/>
</dbReference>
<dbReference type="PROSITE" id="PS50111">
    <property type="entry name" value="CHEMOTAXIS_TRANSDUC_2"/>
    <property type="match status" value="1"/>
</dbReference>
<dbReference type="Proteomes" id="UP000262939">
    <property type="component" value="Unassembled WGS sequence"/>
</dbReference>